<organism evidence="1 2">
    <name type="scientific">Caerostris extrusa</name>
    <name type="common">Bark spider</name>
    <name type="synonym">Caerostris bankana</name>
    <dbReference type="NCBI Taxonomy" id="172846"/>
    <lineage>
        <taxon>Eukaryota</taxon>
        <taxon>Metazoa</taxon>
        <taxon>Ecdysozoa</taxon>
        <taxon>Arthropoda</taxon>
        <taxon>Chelicerata</taxon>
        <taxon>Arachnida</taxon>
        <taxon>Araneae</taxon>
        <taxon>Araneomorphae</taxon>
        <taxon>Entelegynae</taxon>
        <taxon>Araneoidea</taxon>
        <taxon>Araneidae</taxon>
        <taxon>Caerostris</taxon>
    </lineage>
</organism>
<sequence>MFLKRTFSFRKGCDGGRKEGREEDRAPLADRQLEFENLIKEVETQVFQRMDQKAALTDIVKDQESHKKLLEDEERMRQLTRTKLQGMAQAAQAVLGVATPSEDSRSGHWEFLEKMSTLLLDPEGESGSRTVKIYILAMHKWNSTTVHEESSAGDQERDGLDRFVPSLDLLDSLDMLSIKFVVLQFQYRVNRKWPSAQ</sequence>
<name>A0AAV4RLW8_CAEEX</name>
<accession>A0AAV4RLW8</accession>
<dbReference type="AlphaFoldDB" id="A0AAV4RLW8"/>
<protein>
    <submittedName>
        <fullName evidence="1">Uncharacterized protein</fullName>
    </submittedName>
</protein>
<gene>
    <name evidence="1" type="ORF">CEXT_623831</name>
</gene>
<evidence type="ECO:0000313" key="1">
    <source>
        <dbReference type="EMBL" id="GIY21771.1"/>
    </source>
</evidence>
<proteinExistence type="predicted"/>
<reference evidence="1 2" key="1">
    <citation type="submission" date="2021-06" db="EMBL/GenBank/DDBJ databases">
        <title>Caerostris extrusa draft genome.</title>
        <authorList>
            <person name="Kono N."/>
            <person name="Arakawa K."/>
        </authorList>
    </citation>
    <scope>NUCLEOTIDE SEQUENCE [LARGE SCALE GENOMIC DNA]</scope>
</reference>
<dbReference type="Proteomes" id="UP001054945">
    <property type="component" value="Unassembled WGS sequence"/>
</dbReference>
<keyword evidence="2" id="KW-1185">Reference proteome</keyword>
<comment type="caution">
    <text evidence="1">The sequence shown here is derived from an EMBL/GenBank/DDBJ whole genome shotgun (WGS) entry which is preliminary data.</text>
</comment>
<dbReference type="EMBL" id="BPLR01008055">
    <property type="protein sequence ID" value="GIY21771.1"/>
    <property type="molecule type" value="Genomic_DNA"/>
</dbReference>
<evidence type="ECO:0000313" key="2">
    <source>
        <dbReference type="Proteomes" id="UP001054945"/>
    </source>
</evidence>